<feature type="region of interest" description="Disordered" evidence="1">
    <location>
        <begin position="247"/>
        <end position="285"/>
    </location>
</feature>
<accession>A0A4Y9ZLC9</accession>
<dbReference type="EMBL" id="SFCI01002143">
    <property type="protein sequence ID" value="TFY74338.1"/>
    <property type="molecule type" value="Genomic_DNA"/>
</dbReference>
<protein>
    <submittedName>
        <fullName evidence="2">Uncharacterized protein</fullName>
    </submittedName>
</protein>
<proteinExistence type="predicted"/>
<keyword evidence="3" id="KW-1185">Reference proteome</keyword>
<gene>
    <name evidence="2" type="ORF">EWM64_g9673</name>
</gene>
<reference evidence="2 3" key="1">
    <citation type="submission" date="2019-02" db="EMBL/GenBank/DDBJ databases">
        <title>Genome sequencing of the rare red list fungi Hericium alpestre (H. flagellum).</title>
        <authorList>
            <person name="Buettner E."/>
            <person name="Kellner H."/>
        </authorList>
    </citation>
    <scope>NUCLEOTIDE SEQUENCE [LARGE SCALE GENOMIC DNA]</scope>
    <source>
        <strain evidence="2 3">DSM 108284</strain>
    </source>
</reference>
<organism evidence="2 3">
    <name type="scientific">Hericium alpestre</name>
    <dbReference type="NCBI Taxonomy" id="135208"/>
    <lineage>
        <taxon>Eukaryota</taxon>
        <taxon>Fungi</taxon>
        <taxon>Dikarya</taxon>
        <taxon>Basidiomycota</taxon>
        <taxon>Agaricomycotina</taxon>
        <taxon>Agaricomycetes</taxon>
        <taxon>Russulales</taxon>
        <taxon>Hericiaceae</taxon>
        <taxon>Hericium</taxon>
    </lineage>
</organism>
<feature type="compositionally biased region" description="Low complexity" evidence="1">
    <location>
        <begin position="376"/>
        <end position="387"/>
    </location>
</feature>
<dbReference type="AlphaFoldDB" id="A0A4Y9ZLC9"/>
<feature type="compositionally biased region" description="Low complexity" evidence="1">
    <location>
        <begin position="249"/>
        <end position="259"/>
    </location>
</feature>
<feature type="region of interest" description="Disordered" evidence="1">
    <location>
        <begin position="365"/>
        <end position="430"/>
    </location>
</feature>
<feature type="compositionally biased region" description="Basic and acidic residues" evidence="1">
    <location>
        <begin position="401"/>
        <end position="430"/>
    </location>
</feature>
<feature type="region of interest" description="Disordered" evidence="1">
    <location>
        <begin position="335"/>
        <end position="354"/>
    </location>
</feature>
<name>A0A4Y9ZLC9_9AGAM</name>
<comment type="caution">
    <text evidence="2">The sequence shown here is derived from an EMBL/GenBank/DDBJ whole genome shotgun (WGS) entry which is preliminary data.</text>
</comment>
<dbReference type="STRING" id="135208.A0A4Y9ZLC9"/>
<dbReference type="OrthoDB" id="3222453at2759"/>
<evidence type="ECO:0000256" key="1">
    <source>
        <dbReference type="SAM" id="MobiDB-lite"/>
    </source>
</evidence>
<evidence type="ECO:0000313" key="2">
    <source>
        <dbReference type="EMBL" id="TFY74338.1"/>
    </source>
</evidence>
<sequence>MSCFEIYNKKLAALGHGVALWEPNSAGLYSSVEIGDAFPRISGHSISPHAPTVYYRVLPKGVYTSNNVFAISGGTKFSGYPLALPIDGEISLMCSKKQGAVLAISDHALREDARHRGLFKQYLRENCRSWFSFSKRLGLELGMQDLILVTGRDLTNSWAVAVFTEAHAYAKLTIGSFILGSVSFNLAWTEGSRVLRNHGPLVRRLAPGMTEIDPNQKDQCIFLRGIYSTKCLFLPFPRIMRAAAEGCDPDLNNNDPDAPSSALVNREHDSPSPPPSLTSESHACDSDFDSDDTLCESLTGDSALDKKTAITMLDDGLDNSGADVTFAYDDQIHPSLTVNQPDDGLPSLRDESTNTGPALAAELRAGDVGGGEHSSSDINSDSSNDPSFVLSSAEFGGTPSQEERWSSQKEIAPLRDELEKEGRPAWRLTDHMRARGTGVAKGCVQL</sequence>
<dbReference type="Proteomes" id="UP000298061">
    <property type="component" value="Unassembled WGS sequence"/>
</dbReference>
<evidence type="ECO:0000313" key="3">
    <source>
        <dbReference type="Proteomes" id="UP000298061"/>
    </source>
</evidence>